<evidence type="ECO:0000313" key="1">
    <source>
        <dbReference type="EnsemblMetazoa" id="PPA32709.1"/>
    </source>
</evidence>
<reference evidence="1" key="2">
    <citation type="submission" date="2022-06" db="UniProtKB">
        <authorList>
            <consortium name="EnsemblMetazoa"/>
        </authorList>
    </citation>
    <scope>IDENTIFICATION</scope>
    <source>
        <strain evidence="1">PS312</strain>
    </source>
</reference>
<keyword evidence="2" id="KW-1185">Reference proteome</keyword>
<accession>A0A2A6C238</accession>
<dbReference type="Proteomes" id="UP000005239">
    <property type="component" value="Unassembled WGS sequence"/>
</dbReference>
<organism evidence="1 2">
    <name type="scientific">Pristionchus pacificus</name>
    <name type="common">Parasitic nematode worm</name>
    <dbReference type="NCBI Taxonomy" id="54126"/>
    <lineage>
        <taxon>Eukaryota</taxon>
        <taxon>Metazoa</taxon>
        <taxon>Ecdysozoa</taxon>
        <taxon>Nematoda</taxon>
        <taxon>Chromadorea</taxon>
        <taxon>Rhabditida</taxon>
        <taxon>Rhabditina</taxon>
        <taxon>Diplogasteromorpha</taxon>
        <taxon>Diplogasteroidea</taxon>
        <taxon>Neodiplogasteridae</taxon>
        <taxon>Pristionchus</taxon>
    </lineage>
</organism>
<gene>
    <name evidence="1" type="primary">WBGene00205569</name>
</gene>
<dbReference type="AlphaFoldDB" id="A0A2A6C238"/>
<sequence>MEVVDMERREDSRLMMASYSLMEQIHSTEEEELMKEYREMEPYEMNRMDQPFHSNDNFHSDTIEEGREIDGMVEGLVVDEKGVLHVDELRKYEEEEQMSDGRDVLLLE</sequence>
<evidence type="ECO:0000313" key="2">
    <source>
        <dbReference type="Proteomes" id="UP000005239"/>
    </source>
</evidence>
<dbReference type="EnsemblMetazoa" id="PPA32709.1">
    <property type="protein sequence ID" value="PPA32709.1"/>
    <property type="gene ID" value="WBGene00205569"/>
</dbReference>
<name>A0A2A6C238_PRIPA</name>
<proteinExistence type="predicted"/>
<protein>
    <submittedName>
        <fullName evidence="1">Uncharacterized protein</fullName>
    </submittedName>
</protein>
<reference evidence="2" key="1">
    <citation type="journal article" date="2008" name="Nat. Genet.">
        <title>The Pristionchus pacificus genome provides a unique perspective on nematode lifestyle and parasitism.</title>
        <authorList>
            <person name="Dieterich C."/>
            <person name="Clifton S.W."/>
            <person name="Schuster L.N."/>
            <person name="Chinwalla A."/>
            <person name="Delehaunty K."/>
            <person name="Dinkelacker I."/>
            <person name="Fulton L."/>
            <person name="Fulton R."/>
            <person name="Godfrey J."/>
            <person name="Minx P."/>
            <person name="Mitreva M."/>
            <person name="Roeseler W."/>
            <person name="Tian H."/>
            <person name="Witte H."/>
            <person name="Yang S.P."/>
            <person name="Wilson R.K."/>
            <person name="Sommer R.J."/>
        </authorList>
    </citation>
    <scope>NUCLEOTIDE SEQUENCE [LARGE SCALE GENOMIC DNA]</scope>
    <source>
        <strain evidence="2">PS312</strain>
    </source>
</reference>
<accession>A0A8R1YMF2</accession>